<feature type="domain" description="Flagellar motor switch protein FliG C-terminal" evidence="11">
    <location>
        <begin position="221"/>
        <end position="324"/>
    </location>
</feature>
<comment type="subcellular location">
    <subcellularLocation>
        <location evidence="1">Bacterial flagellum basal body</location>
    </subcellularLocation>
    <subcellularLocation>
        <location evidence="2">Cell inner membrane</location>
        <topology evidence="2">Peripheral membrane protein</topology>
        <orientation evidence="2">Cytoplasmic side</orientation>
    </subcellularLocation>
</comment>
<evidence type="ECO:0000256" key="6">
    <source>
        <dbReference type="ARBA" id="ARBA00022500"/>
    </source>
</evidence>
<keyword evidence="9" id="KW-0975">Bacterial flagellum</keyword>
<dbReference type="PANTHER" id="PTHR30534:SF0">
    <property type="entry name" value="FLAGELLAR MOTOR SWITCH PROTEIN FLIG"/>
    <property type="match status" value="1"/>
</dbReference>
<dbReference type="InterPro" id="IPR028263">
    <property type="entry name" value="FliG_N"/>
</dbReference>
<evidence type="ECO:0000256" key="4">
    <source>
        <dbReference type="ARBA" id="ARBA00021870"/>
    </source>
</evidence>
<evidence type="ECO:0000313" key="14">
    <source>
        <dbReference type="EMBL" id="MDV2078629.1"/>
    </source>
</evidence>
<name>A0ABU3VWH7_9GAMM</name>
<organism evidence="14 15">
    <name type="scientific">Marinobacter xestospongiae</name>
    <dbReference type="NCBI Taxonomy" id="994319"/>
    <lineage>
        <taxon>Bacteria</taxon>
        <taxon>Pseudomonadati</taxon>
        <taxon>Pseudomonadota</taxon>
        <taxon>Gammaproteobacteria</taxon>
        <taxon>Pseudomonadales</taxon>
        <taxon>Marinobacteraceae</taxon>
        <taxon>Marinobacter</taxon>
    </lineage>
</organism>
<evidence type="ECO:0000256" key="5">
    <source>
        <dbReference type="ARBA" id="ARBA00022475"/>
    </source>
</evidence>
<dbReference type="SUPFAM" id="SSF48029">
    <property type="entry name" value="FliG"/>
    <property type="match status" value="2"/>
</dbReference>
<reference evidence="14 15" key="1">
    <citation type="submission" date="2023-10" db="EMBL/GenBank/DDBJ databases">
        <title>Characteristics and mechanism of a salt-tolerant marine origin heterotrophic nitrifying- aerobic denitrifying bacteria Marinobacter xestospongiae HN1.</title>
        <authorList>
            <person name="Qi R."/>
        </authorList>
    </citation>
    <scope>NUCLEOTIDE SEQUENCE [LARGE SCALE GENOMIC DNA]</scope>
    <source>
        <strain evidence="14 15">HN1</strain>
    </source>
</reference>
<evidence type="ECO:0000256" key="9">
    <source>
        <dbReference type="ARBA" id="ARBA00023143"/>
    </source>
</evidence>
<evidence type="ECO:0000256" key="1">
    <source>
        <dbReference type="ARBA" id="ARBA00004117"/>
    </source>
</evidence>
<dbReference type="InterPro" id="IPR000090">
    <property type="entry name" value="Flg_Motor_Flig"/>
</dbReference>
<evidence type="ECO:0000256" key="7">
    <source>
        <dbReference type="ARBA" id="ARBA00022779"/>
    </source>
</evidence>
<sequence>MDTQVVETNSLDKAAILLLSMGEDAAAKVLSRLGRDEVTTLSNRMAKLAGVSTDAARDVIQGFFDHFRDQSGISAASRDYLERTLDMALGKRLAKGMIDDIYGDALKDELQKLQWVPAETLARFFATEHPQMQAVLLAFLPPETASGVLAELPDNCHDDLLYRVANMHEVSDQVLSELRDALGRCLQFVSERSTARVDGVKQAADILNRFRGDRASLMDMLKLHNEELARSVSENMYDFMTLGRQSTDVLQVLVQEIPEDILSLALKGAAPEVRDALMGALPRRMAQSILDRTQALGLVPVSQVEDARREVMRLVRELHEQEVINYQIFEETVVD</sequence>
<protein>
    <recommendedName>
        <fullName evidence="4">Flagellar motor switch protein FliG</fullName>
    </recommendedName>
</protein>
<feature type="domain" description="Flagellar motor switch protein FliG middle" evidence="12">
    <location>
        <begin position="119"/>
        <end position="191"/>
    </location>
</feature>
<keyword evidence="6" id="KW-0145">Chemotaxis</keyword>
<dbReference type="Pfam" id="PF01706">
    <property type="entry name" value="FliG_C"/>
    <property type="match status" value="1"/>
</dbReference>
<comment type="function">
    <text evidence="10">FliG is one of three proteins (FliG, FliN, FliM) that forms the rotor-mounted switch complex (C ring), located at the base of the basal body. This complex interacts with the CheY and CheZ chemotaxis proteins, in addition to contacting components of the motor that determine the direction of flagellar rotation.</text>
</comment>
<dbReference type="PRINTS" id="PR00954">
    <property type="entry name" value="FLGMOTORFLIG"/>
</dbReference>
<dbReference type="Proteomes" id="UP001269819">
    <property type="component" value="Unassembled WGS sequence"/>
</dbReference>
<dbReference type="Pfam" id="PF14842">
    <property type="entry name" value="FliG_N"/>
    <property type="match status" value="1"/>
</dbReference>
<feature type="domain" description="Flagellar motor switch protein FliG N-terminal" evidence="13">
    <location>
        <begin position="10"/>
        <end position="104"/>
    </location>
</feature>
<keyword evidence="5" id="KW-1003">Cell membrane</keyword>
<evidence type="ECO:0000256" key="2">
    <source>
        <dbReference type="ARBA" id="ARBA00004515"/>
    </source>
</evidence>
<dbReference type="RefSeq" id="WP_316973357.1">
    <property type="nucleotide sequence ID" value="NZ_JAWIIJ010000004.1"/>
</dbReference>
<evidence type="ECO:0000259" key="11">
    <source>
        <dbReference type="Pfam" id="PF01706"/>
    </source>
</evidence>
<evidence type="ECO:0000256" key="10">
    <source>
        <dbReference type="ARBA" id="ARBA00025598"/>
    </source>
</evidence>
<dbReference type="EMBL" id="JAWIIJ010000004">
    <property type="protein sequence ID" value="MDV2078629.1"/>
    <property type="molecule type" value="Genomic_DNA"/>
</dbReference>
<keyword evidence="8" id="KW-0472">Membrane</keyword>
<dbReference type="InterPro" id="IPR032779">
    <property type="entry name" value="FliG_M"/>
</dbReference>
<keyword evidence="15" id="KW-1185">Reference proteome</keyword>
<dbReference type="Gene3D" id="1.10.220.30">
    <property type="match status" value="3"/>
</dbReference>
<accession>A0ABU3VWH7</accession>
<evidence type="ECO:0000259" key="12">
    <source>
        <dbReference type="Pfam" id="PF14841"/>
    </source>
</evidence>
<evidence type="ECO:0000256" key="3">
    <source>
        <dbReference type="ARBA" id="ARBA00010299"/>
    </source>
</evidence>
<dbReference type="InterPro" id="IPR011002">
    <property type="entry name" value="FliG_a-hlx"/>
</dbReference>
<dbReference type="Pfam" id="PF14841">
    <property type="entry name" value="FliG_M"/>
    <property type="match status" value="1"/>
</dbReference>
<gene>
    <name evidence="14" type="ORF">RYS15_08025</name>
</gene>
<proteinExistence type="inferred from homology"/>
<evidence type="ECO:0000259" key="13">
    <source>
        <dbReference type="Pfam" id="PF14842"/>
    </source>
</evidence>
<dbReference type="PANTHER" id="PTHR30534">
    <property type="entry name" value="FLAGELLAR MOTOR SWITCH PROTEIN FLIG"/>
    <property type="match status" value="1"/>
</dbReference>
<evidence type="ECO:0000256" key="8">
    <source>
        <dbReference type="ARBA" id="ARBA00023136"/>
    </source>
</evidence>
<comment type="similarity">
    <text evidence="3">Belongs to the FliG family.</text>
</comment>
<comment type="caution">
    <text evidence="14">The sequence shown here is derived from an EMBL/GenBank/DDBJ whole genome shotgun (WGS) entry which is preliminary data.</text>
</comment>
<keyword evidence="7" id="KW-0283">Flagellar rotation</keyword>
<dbReference type="InterPro" id="IPR023087">
    <property type="entry name" value="Flg_Motor_Flig_C"/>
</dbReference>
<evidence type="ECO:0000313" key="15">
    <source>
        <dbReference type="Proteomes" id="UP001269819"/>
    </source>
</evidence>